<dbReference type="InterPro" id="IPR015424">
    <property type="entry name" value="PyrdxlP-dep_Trfase"/>
</dbReference>
<dbReference type="InterPro" id="IPR015422">
    <property type="entry name" value="PyrdxlP-dep_Trfase_small"/>
</dbReference>
<proteinExistence type="predicted"/>
<sequence>MNTKLEFHGSDIEKVCEHYGLKKDDIVNFGANVNPLGLSEQVKKALAAHLDLLSSYPDRSYTSLRNILSTYCQIPADFILPGNGSSELISLLIEERRPKHTMILGPTYSEYSRELGFSDSTIDCFYLKPEQDFQLSVEELCLALAKKQIDFLILCNPNNPTSSAIFHPELIKLLEFCQDHNIFVMIDETYVEFAPDVDAVTAVPLTQNFQNLMVLRGVSKFFAAPGMRFGYGITGNAEFLKKLKSKQIPWSLNSLGAFAGELLFQDKEYIKKTRNLILSEREYMYTKLRELPFFYVYPAYANFLLVQIQKDGLTSSDVFEACIREGLMIRDCSSFTGLDGEFVRFCIMDPEDNRRLLTVFQKISQSARKQV</sequence>
<evidence type="ECO:0000313" key="5">
    <source>
        <dbReference type="Proteomes" id="UP000234849"/>
    </source>
</evidence>
<dbReference type="CDD" id="cd00609">
    <property type="entry name" value="AAT_like"/>
    <property type="match status" value="1"/>
</dbReference>
<feature type="domain" description="Aminotransferase class I/classII large" evidence="3">
    <location>
        <begin position="25"/>
        <end position="358"/>
    </location>
</feature>
<dbReference type="Pfam" id="PF00155">
    <property type="entry name" value="Aminotran_1_2"/>
    <property type="match status" value="1"/>
</dbReference>
<name>A0A2N5NGT2_MEDGN</name>
<dbReference type="GO" id="GO:0030170">
    <property type="term" value="F:pyridoxal phosphate binding"/>
    <property type="evidence" value="ECO:0007669"/>
    <property type="project" value="InterPro"/>
</dbReference>
<dbReference type="Proteomes" id="UP000234849">
    <property type="component" value="Unassembled WGS sequence"/>
</dbReference>
<dbReference type="SUPFAM" id="SSF53383">
    <property type="entry name" value="PLP-dependent transferases"/>
    <property type="match status" value="1"/>
</dbReference>
<keyword evidence="2" id="KW-0663">Pyridoxal phosphate</keyword>
<gene>
    <name evidence="4" type="ORF">CDL18_10520</name>
</gene>
<dbReference type="InterPro" id="IPR004839">
    <property type="entry name" value="Aminotransferase_I/II_large"/>
</dbReference>
<dbReference type="AlphaFoldDB" id="A0A2N5NGT2"/>
<dbReference type="Gene3D" id="3.90.1150.10">
    <property type="entry name" value="Aspartate Aminotransferase, domain 1"/>
    <property type="match status" value="1"/>
</dbReference>
<dbReference type="InterPro" id="IPR015421">
    <property type="entry name" value="PyrdxlP-dep_Trfase_major"/>
</dbReference>
<reference evidence="4 5" key="1">
    <citation type="journal article" date="2017" name="Genome Med.">
        <title>A novel Ruminococcus gnavus clade enriched in inflammatory bowel disease patients.</title>
        <authorList>
            <person name="Hall A.B."/>
            <person name="Yassour M."/>
            <person name="Sauk J."/>
            <person name="Garner A."/>
            <person name="Jiang X."/>
            <person name="Arthur T."/>
            <person name="Lagoudas G.K."/>
            <person name="Vatanen T."/>
            <person name="Fornelos N."/>
            <person name="Wilson R."/>
            <person name="Bertha M."/>
            <person name="Cohen M."/>
            <person name="Garber J."/>
            <person name="Khalili H."/>
            <person name="Gevers D."/>
            <person name="Ananthakrishnan A.N."/>
            <person name="Kugathasan S."/>
            <person name="Lander E.S."/>
            <person name="Blainey P."/>
            <person name="Vlamakis H."/>
            <person name="Xavier R.J."/>
            <person name="Huttenhower C."/>
        </authorList>
    </citation>
    <scope>NUCLEOTIDE SEQUENCE [LARGE SCALE GENOMIC DNA]</scope>
    <source>
        <strain evidence="4 5">RJX1118</strain>
    </source>
</reference>
<dbReference type="GO" id="GO:0003824">
    <property type="term" value="F:catalytic activity"/>
    <property type="evidence" value="ECO:0007669"/>
    <property type="project" value="UniProtKB-ARBA"/>
</dbReference>
<dbReference type="RefSeq" id="WP_101879886.1">
    <property type="nucleotide sequence ID" value="NZ_NIHM01000014.1"/>
</dbReference>
<dbReference type="PANTHER" id="PTHR42885">
    <property type="entry name" value="HISTIDINOL-PHOSPHATE AMINOTRANSFERASE-RELATED"/>
    <property type="match status" value="1"/>
</dbReference>
<evidence type="ECO:0000313" key="4">
    <source>
        <dbReference type="EMBL" id="PLT54135.1"/>
    </source>
</evidence>
<dbReference type="EMBL" id="NIHM01000014">
    <property type="protein sequence ID" value="PLT54135.1"/>
    <property type="molecule type" value="Genomic_DNA"/>
</dbReference>
<evidence type="ECO:0000256" key="2">
    <source>
        <dbReference type="ARBA" id="ARBA00022898"/>
    </source>
</evidence>
<evidence type="ECO:0000256" key="1">
    <source>
        <dbReference type="ARBA" id="ARBA00001933"/>
    </source>
</evidence>
<comment type="cofactor">
    <cofactor evidence="1">
        <name>pyridoxal 5'-phosphate</name>
        <dbReference type="ChEBI" id="CHEBI:597326"/>
    </cofactor>
</comment>
<organism evidence="4 5">
    <name type="scientific">Mediterraneibacter gnavus</name>
    <name type="common">Ruminococcus gnavus</name>
    <dbReference type="NCBI Taxonomy" id="33038"/>
    <lineage>
        <taxon>Bacteria</taxon>
        <taxon>Bacillati</taxon>
        <taxon>Bacillota</taxon>
        <taxon>Clostridia</taxon>
        <taxon>Lachnospirales</taxon>
        <taxon>Lachnospiraceae</taxon>
        <taxon>Mediterraneibacter</taxon>
    </lineage>
</organism>
<protein>
    <submittedName>
        <fullName evidence="4">Threonine-phosphate decarboxylase</fullName>
    </submittedName>
</protein>
<comment type="caution">
    <text evidence="4">The sequence shown here is derived from an EMBL/GenBank/DDBJ whole genome shotgun (WGS) entry which is preliminary data.</text>
</comment>
<dbReference type="PANTHER" id="PTHR42885:SF1">
    <property type="entry name" value="THREONINE-PHOSPHATE DECARBOXYLASE"/>
    <property type="match status" value="1"/>
</dbReference>
<dbReference type="Gene3D" id="3.40.640.10">
    <property type="entry name" value="Type I PLP-dependent aspartate aminotransferase-like (Major domain)"/>
    <property type="match status" value="1"/>
</dbReference>
<accession>A0A2N5NGT2</accession>
<evidence type="ECO:0000259" key="3">
    <source>
        <dbReference type="Pfam" id="PF00155"/>
    </source>
</evidence>